<evidence type="ECO:0000256" key="5">
    <source>
        <dbReference type="ARBA" id="ARBA00022692"/>
    </source>
</evidence>
<sequence>MRNKWIRRSLQKDWRYWHPENLPLRHQLIVLFLMVGILPAILLGIMVNWTSNQIIERQVTANTMQLISKVNQTLDTYMENMQSITYLISFDRNVDQFLAGQSLNKNDASDTSTYQIRQFLQGFTTVYSEIAGILIVNTKGDYISNELYARYNQSLTKEYWYQQAIKQKGIFTIIGHPSGRNITSHANYGEDEVVTVVRSINDPTTGEVKGVILIDLKLRVIAQAAKDVTLGKTGYLMVTDPTGHVIYAPSDTFMQSIPAKLTASLRQSENVFTEEIQGQQLQFIYRTSSYTGWKTVGVFQFSESVAEARTIRFYIVIFLFCVCFTGLTASYGLANSISRPIYRLSSLMQKAESGDMTSRYISNRRDEVGMLGRSFNRMMNEIRNLISLNQQKEQQKREAELRSLQAHIRPHFLYNTLDTIHWMAQKKGADDVSSMVDALSKLFRIGLSRGSDMITLAEEEQHIVSYLQIQKTRYRDRLQYDIQIDEAIRNVYVMKLLLQPIVENAIYHGIKARRGPGNIYIAAQQQDDKLVYTISDDGAGFSEERLIQIQYQLAEPLDWIGQQGPEPTGSYGLLNIQARIHLAYGTSYGVSIHPRPEGGTTIQVTQPLLWNMPSAWHHKRDPNE</sequence>
<dbReference type="Gene3D" id="3.30.565.10">
    <property type="entry name" value="Histidine kinase-like ATPase, C-terminal domain"/>
    <property type="match status" value="1"/>
</dbReference>
<evidence type="ECO:0000256" key="6">
    <source>
        <dbReference type="ARBA" id="ARBA00022777"/>
    </source>
</evidence>
<evidence type="ECO:0000313" key="13">
    <source>
        <dbReference type="Proteomes" id="UP001220509"/>
    </source>
</evidence>
<dbReference type="SUPFAM" id="SSF55874">
    <property type="entry name" value="ATPase domain of HSP90 chaperone/DNA topoisomerase II/histidine kinase"/>
    <property type="match status" value="1"/>
</dbReference>
<evidence type="ECO:0000256" key="10">
    <source>
        <dbReference type="SAM" id="Phobius"/>
    </source>
</evidence>
<name>A0AAX3M3R3_9BACL</name>
<keyword evidence="9" id="KW-0175">Coiled coil</keyword>
<keyword evidence="2" id="KW-1003">Cell membrane</keyword>
<keyword evidence="8 10" id="KW-0472">Membrane</keyword>
<dbReference type="InterPro" id="IPR036890">
    <property type="entry name" value="HATPase_C_sf"/>
</dbReference>
<dbReference type="InterPro" id="IPR003594">
    <property type="entry name" value="HATPase_dom"/>
</dbReference>
<dbReference type="PANTHER" id="PTHR34220">
    <property type="entry name" value="SENSOR HISTIDINE KINASE YPDA"/>
    <property type="match status" value="1"/>
</dbReference>
<dbReference type="GO" id="GO:0005886">
    <property type="term" value="C:plasma membrane"/>
    <property type="evidence" value="ECO:0007669"/>
    <property type="project" value="UniProtKB-SubCell"/>
</dbReference>
<dbReference type="KEGG" id="pka:PQ456_05100"/>
<feature type="domain" description="HAMP" evidence="11">
    <location>
        <begin position="335"/>
        <end position="387"/>
    </location>
</feature>
<dbReference type="InterPro" id="IPR033479">
    <property type="entry name" value="dCache_1"/>
</dbReference>
<dbReference type="PROSITE" id="PS50885">
    <property type="entry name" value="HAMP"/>
    <property type="match status" value="1"/>
</dbReference>
<dbReference type="Pfam" id="PF06580">
    <property type="entry name" value="His_kinase"/>
    <property type="match status" value="1"/>
</dbReference>
<dbReference type="EMBL" id="CP117416">
    <property type="protein sequence ID" value="WCT56904.1"/>
    <property type="molecule type" value="Genomic_DNA"/>
</dbReference>
<feature type="transmembrane region" description="Helical" evidence="10">
    <location>
        <begin position="313"/>
        <end position="334"/>
    </location>
</feature>
<keyword evidence="4" id="KW-0808">Transferase</keyword>
<dbReference type="RefSeq" id="WP_273615170.1">
    <property type="nucleotide sequence ID" value="NZ_CP117416.1"/>
</dbReference>
<evidence type="ECO:0000256" key="7">
    <source>
        <dbReference type="ARBA" id="ARBA00022989"/>
    </source>
</evidence>
<dbReference type="CDD" id="cd06225">
    <property type="entry name" value="HAMP"/>
    <property type="match status" value="1"/>
</dbReference>
<evidence type="ECO:0000256" key="8">
    <source>
        <dbReference type="ARBA" id="ARBA00023136"/>
    </source>
</evidence>
<gene>
    <name evidence="12" type="ORF">PQ456_05100</name>
</gene>
<dbReference type="AlphaFoldDB" id="A0AAX3M3R3"/>
<reference evidence="12 13" key="1">
    <citation type="submission" date="2023-02" db="EMBL/GenBank/DDBJ databases">
        <title>Genome sequence of Paenibacillus kyungheensis KACC 18744.</title>
        <authorList>
            <person name="Kim S."/>
            <person name="Heo J."/>
            <person name="Kwon S.-W."/>
        </authorList>
    </citation>
    <scope>NUCLEOTIDE SEQUENCE [LARGE SCALE GENOMIC DNA]</scope>
    <source>
        <strain evidence="12 13">KACC 18744</strain>
    </source>
</reference>
<dbReference type="GO" id="GO:0000155">
    <property type="term" value="F:phosphorelay sensor kinase activity"/>
    <property type="evidence" value="ECO:0007669"/>
    <property type="project" value="InterPro"/>
</dbReference>
<dbReference type="SMART" id="SM00304">
    <property type="entry name" value="HAMP"/>
    <property type="match status" value="1"/>
</dbReference>
<evidence type="ECO:0000256" key="9">
    <source>
        <dbReference type="SAM" id="Coils"/>
    </source>
</evidence>
<keyword evidence="13" id="KW-1185">Reference proteome</keyword>
<evidence type="ECO:0000256" key="3">
    <source>
        <dbReference type="ARBA" id="ARBA00022553"/>
    </source>
</evidence>
<accession>A0AAX3M3R3</accession>
<keyword evidence="5 10" id="KW-0812">Transmembrane</keyword>
<evidence type="ECO:0000256" key="1">
    <source>
        <dbReference type="ARBA" id="ARBA00004651"/>
    </source>
</evidence>
<keyword evidence="7 10" id="KW-1133">Transmembrane helix</keyword>
<dbReference type="Gene3D" id="6.10.340.10">
    <property type="match status" value="1"/>
</dbReference>
<dbReference type="Proteomes" id="UP001220509">
    <property type="component" value="Chromosome"/>
</dbReference>
<dbReference type="Gene3D" id="3.30.450.20">
    <property type="entry name" value="PAS domain"/>
    <property type="match status" value="2"/>
</dbReference>
<feature type="coiled-coil region" evidence="9">
    <location>
        <begin position="375"/>
        <end position="402"/>
    </location>
</feature>
<dbReference type="CDD" id="cd18773">
    <property type="entry name" value="PDC1_HK_sensor"/>
    <property type="match status" value="1"/>
</dbReference>
<organism evidence="12 13">
    <name type="scientific">Paenibacillus kyungheensis</name>
    <dbReference type="NCBI Taxonomy" id="1452732"/>
    <lineage>
        <taxon>Bacteria</taxon>
        <taxon>Bacillati</taxon>
        <taxon>Bacillota</taxon>
        <taxon>Bacilli</taxon>
        <taxon>Bacillales</taxon>
        <taxon>Paenibacillaceae</taxon>
        <taxon>Paenibacillus</taxon>
    </lineage>
</organism>
<keyword evidence="6 12" id="KW-0418">Kinase</keyword>
<dbReference type="Pfam" id="PF02518">
    <property type="entry name" value="HATPase_c"/>
    <property type="match status" value="1"/>
</dbReference>
<evidence type="ECO:0000313" key="12">
    <source>
        <dbReference type="EMBL" id="WCT56904.1"/>
    </source>
</evidence>
<dbReference type="PANTHER" id="PTHR34220:SF7">
    <property type="entry name" value="SENSOR HISTIDINE KINASE YPDA"/>
    <property type="match status" value="1"/>
</dbReference>
<dbReference type="Pfam" id="PF00672">
    <property type="entry name" value="HAMP"/>
    <property type="match status" value="1"/>
</dbReference>
<dbReference type="InterPro" id="IPR010559">
    <property type="entry name" value="Sig_transdc_His_kin_internal"/>
</dbReference>
<protein>
    <submittedName>
        <fullName evidence="12">Sensor histidine kinase</fullName>
    </submittedName>
</protein>
<comment type="subcellular location">
    <subcellularLocation>
        <location evidence="1">Cell membrane</location>
        <topology evidence="1">Multi-pass membrane protein</topology>
    </subcellularLocation>
</comment>
<dbReference type="SUPFAM" id="SSF158472">
    <property type="entry name" value="HAMP domain-like"/>
    <property type="match status" value="1"/>
</dbReference>
<dbReference type="Pfam" id="PF02743">
    <property type="entry name" value="dCache_1"/>
    <property type="match status" value="1"/>
</dbReference>
<evidence type="ECO:0000259" key="11">
    <source>
        <dbReference type="PROSITE" id="PS50885"/>
    </source>
</evidence>
<feature type="transmembrane region" description="Helical" evidence="10">
    <location>
        <begin position="28"/>
        <end position="49"/>
    </location>
</feature>
<proteinExistence type="predicted"/>
<evidence type="ECO:0000256" key="2">
    <source>
        <dbReference type="ARBA" id="ARBA00022475"/>
    </source>
</evidence>
<evidence type="ECO:0000256" key="4">
    <source>
        <dbReference type="ARBA" id="ARBA00022679"/>
    </source>
</evidence>
<dbReference type="InterPro" id="IPR050640">
    <property type="entry name" value="Bact_2-comp_sensor_kinase"/>
</dbReference>
<keyword evidence="3" id="KW-0597">Phosphoprotein</keyword>
<dbReference type="InterPro" id="IPR003660">
    <property type="entry name" value="HAMP_dom"/>
</dbReference>